<feature type="region of interest" description="Disordered" evidence="1">
    <location>
        <begin position="1"/>
        <end position="31"/>
    </location>
</feature>
<name>A0AAD7XB68_9APHY</name>
<feature type="region of interest" description="Disordered" evidence="1">
    <location>
        <begin position="51"/>
        <end position="84"/>
    </location>
</feature>
<protein>
    <submittedName>
        <fullName evidence="2">Uncharacterized protein</fullName>
    </submittedName>
</protein>
<keyword evidence="3" id="KW-1185">Reference proteome</keyword>
<gene>
    <name evidence="2" type="ORF">ONZ51_g5366</name>
</gene>
<sequence length="126" mass="12880">MRITSDIKPTSPSPTSTSTSTSTSNPPAPTPACACACAPGPASAALAYSTADVPQQNSTTSSIHDCCYGSDNDDGDDDGDTSGHDLAYSSAPCLNFAAPWTGHYYHSGSSATPDDIWLAQTAFRGL</sequence>
<dbReference type="AlphaFoldDB" id="A0AAD7XB68"/>
<feature type="compositionally biased region" description="Low complexity" evidence="1">
    <location>
        <begin position="9"/>
        <end position="31"/>
    </location>
</feature>
<comment type="caution">
    <text evidence="2">The sequence shown here is derived from an EMBL/GenBank/DDBJ whole genome shotgun (WGS) entry which is preliminary data.</text>
</comment>
<evidence type="ECO:0000313" key="3">
    <source>
        <dbReference type="Proteomes" id="UP001215151"/>
    </source>
</evidence>
<dbReference type="Proteomes" id="UP001215151">
    <property type="component" value="Unassembled WGS sequence"/>
</dbReference>
<evidence type="ECO:0000313" key="2">
    <source>
        <dbReference type="EMBL" id="KAJ8482411.1"/>
    </source>
</evidence>
<feature type="compositionally biased region" description="Polar residues" evidence="1">
    <location>
        <begin position="52"/>
        <end position="63"/>
    </location>
</feature>
<reference evidence="2" key="1">
    <citation type="submission" date="2022-11" db="EMBL/GenBank/DDBJ databases">
        <title>Genome Sequence of Cubamyces cubensis.</title>
        <authorList>
            <person name="Buettner E."/>
        </authorList>
    </citation>
    <scope>NUCLEOTIDE SEQUENCE</scope>
    <source>
        <strain evidence="2">MPL-01</strain>
    </source>
</reference>
<evidence type="ECO:0000256" key="1">
    <source>
        <dbReference type="SAM" id="MobiDB-lite"/>
    </source>
</evidence>
<dbReference type="EMBL" id="JAPEVG010000115">
    <property type="protein sequence ID" value="KAJ8482411.1"/>
    <property type="molecule type" value="Genomic_DNA"/>
</dbReference>
<organism evidence="2 3">
    <name type="scientific">Trametes cubensis</name>
    <dbReference type="NCBI Taxonomy" id="1111947"/>
    <lineage>
        <taxon>Eukaryota</taxon>
        <taxon>Fungi</taxon>
        <taxon>Dikarya</taxon>
        <taxon>Basidiomycota</taxon>
        <taxon>Agaricomycotina</taxon>
        <taxon>Agaricomycetes</taxon>
        <taxon>Polyporales</taxon>
        <taxon>Polyporaceae</taxon>
        <taxon>Trametes</taxon>
    </lineage>
</organism>
<feature type="compositionally biased region" description="Acidic residues" evidence="1">
    <location>
        <begin position="71"/>
        <end position="80"/>
    </location>
</feature>
<proteinExistence type="predicted"/>
<accession>A0AAD7XB68</accession>